<keyword evidence="3" id="KW-1185">Reference proteome</keyword>
<reference evidence="3" key="2">
    <citation type="journal article" date="2021" name="Sci. Data">
        <title>Chromosome-scale genome sequencing, assembly and annotation of six genomes from subfamily Leishmaniinae.</title>
        <authorList>
            <person name="Almutairi H."/>
            <person name="Urbaniak M.D."/>
            <person name="Bates M.D."/>
            <person name="Jariyapan N."/>
            <person name="Kwakye-Nuako G."/>
            <person name="Thomaz Soccol V."/>
            <person name="Al-Salem W.S."/>
            <person name="Dillon R.J."/>
            <person name="Bates P.A."/>
            <person name="Gatherer D."/>
        </authorList>
    </citation>
    <scope>NUCLEOTIDE SEQUENCE [LARGE SCALE GENOMIC DNA]</scope>
</reference>
<dbReference type="EMBL" id="JAFHLR010000030">
    <property type="protein sequence ID" value="KAG5472782.1"/>
    <property type="molecule type" value="Genomic_DNA"/>
</dbReference>
<feature type="compositionally biased region" description="Basic and acidic residues" evidence="1">
    <location>
        <begin position="888"/>
        <end position="897"/>
    </location>
</feature>
<feature type="compositionally biased region" description="Low complexity" evidence="1">
    <location>
        <begin position="714"/>
        <end position="725"/>
    </location>
</feature>
<gene>
    <name evidence="2" type="ORF">LSCM4_02105</name>
</gene>
<feature type="compositionally biased region" description="Low complexity" evidence="1">
    <location>
        <begin position="1055"/>
        <end position="1076"/>
    </location>
</feature>
<organism evidence="2 3">
    <name type="scientific">Leishmania orientalis</name>
    <dbReference type="NCBI Taxonomy" id="2249476"/>
    <lineage>
        <taxon>Eukaryota</taxon>
        <taxon>Discoba</taxon>
        <taxon>Euglenozoa</taxon>
        <taxon>Kinetoplastea</taxon>
        <taxon>Metakinetoplastina</taxon>
        <taxon>Trypanosomatida</taxon>
        <taxon>Trypanosomatidae</taxon>
        <taxon>Leishmaniinae</taxon>
        <taxon>Leishmania</taxon>
    </lineage>
</organism>
<comment type="caution">
    <text evidence="2">The sequence shown here is derived from an EMBL/GenBank/DDBJ whole genome shotgun (WGS) entry which is preliminary data.</text>
</comment>
<feature type="region of interest" description="Disordered" evidence="1">
    <location>
        <begin position="415"/>
        <end position="453"/>
    </location>
</feature>
<feature type="compositionally biased region" description="Low complexity" evidence="1">
    <location>
        <begin position="837"/>
        <end position="851"/>
    </location>
</feature>
<reference evidence="3" key="1">
    <citation type="journal article" date="2021" name="Microbiol. Resour. Announc.">
        <title>LGAAP: Leishmaniinae Genome Assembly and Annotation Pipeline.</title>
        <authorList>
            <person name="Almutairi H."/>
            <person name="Urbaniak M.D."/>
            <person name="Bates M.D."/>
            <person name="Jariyapan N."/>
            <person name="Kwakye-Nuako G."/>
            <person name="Thomaz-Soccol V."/>
            <person name="Al-Salem W.S."/>
            <person name="Dillon R.J."/>
            <person name="Bates P.A."/>
            <person name="Gatherer D."/>
        </authorList>
    </citation>
    <scope>NUCLEOTIDE SEQUENCE [LARGE SCALE GENOMIC DNA]</scope>
</reference>
<feature type="region of interest" description="Disordered" evidence="1">
    <location>
        <begin position="214"/>
        <end position="234"/>
    </location>
</feature>
<feature type="region of interest" description="Disordered" evidence="1">
    <location>
        <begin position="713"/>
        <end position="778"/>
    </location>
</feature>
<feature type="compositionally biased region" description="Acidic residues" evidence="1">
    <location>
        <begin position="1295"/>
        <end position="1306"/>
    </location>
</feature>
<feature type="compositionally biased region" description="Low complexity" evidence="1">
    <location>
        <begin position="1275"/>
        <end position="1292"/>
    </location>
</feature>
<feature type="region of interest" description="Disordered" evidence="1">
    <location>
        <begin position="837"/>
        <end position="928"/>
    </location>
</feature>
<evidence type="ECO:0000313" key="3">
    <source>
        <dbReference type="Proteomes" id="UP000674143"/>
    </source>
</evidence>
<dbReference type="KEGG" id="loi:92358075"/>
<sequence>MTVSRQCVRISLFQCAPLSDASVHQAHQASQADGKLEAKQRLFRSRSADYRGDVLIPLTSISSSPLPLTDKTPVNATLRQLLDGLEDRLSAYCVLHVPASRARRFVEEHQLAPSSMFLSPPAAESSAPVDMRLPSCANERQSRDSCTGEPLCLSDSAKFCCCASCSSAVLAEAAIVSRKAPAALSSSSAPAGVASTVASNAPWIRINQLQRMTARRSGSTSHMPSSSPSLQASSVLRASPHPMLSAEEWVRQQRHSADVFLTSSEAESIGAVAVDDDGAEDEVEGGACYAAFFSLAMLPAAERAKRLMRSLAQASVPAAATAVSPFPAVFTVRAHNHFLRMGLPLPSLEKDGSSKALSSPPTLREIIIDRLRLQRGVHVERLLDADSGAAVLPCEGAAVLLSAQVRALEAECRVPPAAPNGRDEGFTQRLAPRSPLEAQQQLSSSSTRARVHDPGAETASDFLDHVVGLRAHGHADNYYYGADAYGWAEWRTLISPSAPPSESELRLVFTGSRNSSQASLYSSTPPSAASSAAASSAVSLSTENSSSRPRPLLQSEAMGAELTAPPDGVVVAGSSPGMKPHLHTKSGADAEEQVNRQGKRVSSDQRGSPAYISIIDAEEETAPLSLVQDQLERVHDSLCDMNDVFLYEDEETVMDAEVADAWASGDGGGSQRRERHSSLVWSTPVARGSGAASMLSDTGFCATPLMYRTRTRLSVSPSTSPVAVPGEAETTERNERPTQRTIFVKSPSSAASSSRLFASGASAQEAEMTPPGSGWDEGVACADEVPGGVALDQVVREGSDIGDAAVEGRDGHVTEQGTNEATDEALMSAASASAVSLASPSPSASSSSVMSTTDSRIPSAPTRSSVSSSICAGGDPPWAPLDEATSIVRREGAEASSREGQATPPPLLGRASSPDLPSPQGCLRSPHPQKPRYAAALVHVDEVTTSIAPCSTLPPSSRSSEHELRSRLHSLNPLATQDGSENACQRAPLAAAQISVERWHGKSGEGTVRYAHDGCSSSERMSARVRGAITLDSSNSRPTAASVVAGVQTVTRLSSAVSADSSDGADSTVSTPSTTVAARPVHGRSPIFFSPEEVSRMALEMMSSDTAQTRSPSMGHPLRRTADGNLDHACEGSEHTPGHYGYADYIASYTLPDSDHWNDLDGNGEWGYISPHSSARCSRQATVAQSSRGLVLQPGSQSSQRLSAPSPVVATTAEEAEAGTVPVHRLRHTKRRRSFSLSASGLETWIQLSDEDIGSTERDAGDHMLVTQQEMPLYSRHSSSSAESGSRGSARTSVEESESDSEDVSM</sequence>
<feature type="compositionally biased region" description="Low complexity" evidence="1">
    <location>
        <begin position="217"/>
        <end position="234"/>
    </location>
</feature>
<evidence type="ECO:0000256" key="1">
    <source>
        <dbReference type="SAM" id="MobiDB-lite"/>
    </source>
</evidence>
<dbReference type="GeneID" id="92358075"/>
<dbReference type="RefSeq" id="XP_067061178.1">
    <property type="nucleotide sequence ID" value="XM_067204141.1"/>
</dbReference>
<proteinExistence type="predicted"/>
<dbReference type="Proteomes" id="UP000674143">
    <property type="component" value="Unassembled WGS sequence"/>
</dbReference>
<feature type="compositionally biased region" description="Polar residues" evidence="1">
    <location>
        <begin position="437"/>
        <end position="448"/>
    </location>
</feature>
<evidence type="ECO:0000313" key="2">
    <source>
        <dbReference type="EMBL" id="KAG5472782.1"/>
    </source>
</evidence>
<feature type="region of interest" description="Disordered" evidence="1">
    <location>
        <begin position="1055"/>
        <end position="1078"/>
    </location>
</feature>
<name>A0A836G0H9_9TRYP</name>
<accession>A0A836G0H9</accession>
<feature type="region of interest" description="Disordered" evidence="1">
    <location>
        <begin position="1264"/>
        <end position="1306"/>
    </location>
</feature>
<protein>
    <submittedName>
        <fullName evidence="2">Uncharacterized protein</fullName>
    </submittedName>
</protein>
<feature type="compositionally biased region" description="Low complexity" evidence="1">
    <location>
        <begin position="746"/>
        <end position="763"/>
    </location>
</feature>
<feature type="region of interest" description="Disordered" evidence="1">
    <location>
        <begin position="562"/>
        <end position="607"/>
    </location>
</feature>